<comment type="catalytic activity">
    <reaction evidence="14 17">
        <text>DNA(n) + a 2'-deoxyribonucleoside 5'-triphosphate = DNA(n+1) + diphosphate</text>
        <dbReference type="Rhea" id="RHEA:22508"/>
        <dbReference type="Rhea" id="RHEA-COMP:17339"/>
        <dbReference type="Rhea" id="RHEA-COMP:17340"/>
        <dbReference type="ChEBI" id="CHEBI:33019"/>
        <dbReference type="ChEBI" id="CHEBI:61560"/>
        <dbReference type="ChEBI" id="CHEBI:173112"/>
        <dbReference type="EC" id="2.7.7.7"/>
    </reaction>
</comment>
<dbReference type="GO" id="GO:0008409">
    <property type="term" value="F:5'-3' exonuclease activity"/>
    <property type="evidence" value="ECO:0007669"/>
    <property type="project" value="UniProtKB-UniRule"/>
</dbReference>
<dbReference type="PANTHER" id="PTHR10133:SF27">
    <property type="entry name" value="DNA POLYMERASE NU"/>
    <property type="match status" value="1"/>
</dbReference>
<dbReference type="RefSeq" id="WP_093344716.1">
    <property type="nucleotide sequence ID" value="NZ_FOUY01000017.1"/>
</dbReference>
<dbReference type="Pfam" id="PF02739">
    <property type="entry name" value="5_3_exonuc_N"/>
    <property type="match status" value="1"/>
</dbReference>
<dbReference type="GO" id="GO:0006261">
    <property type="term" value="P:DNA-templated DNA replication"/>
    <property type="evidence" value="ECO:0007669"/>
    <property type="project" value="UniProtKB-UniRule"/>
</dbReference>
<dbReference type="CDD" id="cd08637">
    <property type="entry name" value="DNA_pol_A_pol_I_C"/>
    <property type="match status" value="1"/>
</dbReference>
<dbReference type="InterPro" id="IPR002421">
    <property type="entry name" value="5-3_exonuclease"/>
</dbReference>
<organism evidence="21 22">
    <name type="scientific">Pseudonocardia ammonioxydans</name>
    <dbReference type="NCBI Taxonomy" id="260086"/>
    <lineage>
        <taxon>Bacteria</taxon>
        <taxon>Bacillati</taxon>
        <taxon>Actinomycetota</taxon>
        <taxon>Actinomycetes</taxon>
        <taxon>Pseudonocardiales</taxon>
        <taxon>Pseudonocardiaceae</taxon>
        <taxon>Pseudonocardia</taxon>
    </lineage>
</organism>
<feature type="compositionally biased region" description="Low complexity" evidence="18">
    <location>
        <begin position="478"/>
        <end position="490"/>
    </location>
</feature>
<dbReference type="SUPFAM" id="SSF56672">
    <property type="entry name" value="DNA/RNA polymerases"/>
    <property type="match status" value="1"/>
</dbReference>
<keyword evidence="7" id="KW-0540">Nuclease</keyword>
<evidence type="ECO:0000256" key="1">
    <source>
        <dbReference type="ARBA" id="ARBA00007705"/>
    </source>
</evidence>
<evidence type="ECO:0000259" key="19">
    <source>
        <dbReference type="SMART" id="SM00475"/>
    </source>
</evidence>
<keyword evidence="6 17" id="KW-0235">DNA replication</keyword>
<dbReference type="InterPro" id="IPR043502">
    <property type="entry name" value="DNA/RNA_pol_sf"/>
</dbReference>
<evidence type="ECO:0000256" key="6">
    <source>
        <dbReference type="ARBA" id="ARBA00022705"/>
    </source>
</evidence>
<evidence type="ECO:0000256" key="15">
    <source>
        <dbReference type="ARBA" id="ARBA00053603"/>
    </source>
</evidence>
<dbReference type="InterPro" id="IPR002298">
    <property type="entry name" value="DNA_polymerase_A"/>
</dbReference>
<dbReference type="GO" id="GO:0006302">
    <property type="term" value="P:double-strand break repair"/>
    <property type="evidence" value="ECO:0007669"/>
    <property type="project" value="TreeGrafter"/>
</dbReference>
<keyword evidence="11 17" id="KW-0239">DNA-directed DNA polymerase</keyword>
<dbReference type="SUPFAM" id="SSF47807">
    <property type="entry name" value="5' to 3' exonuclease, C-terminal subdomain"/>
    <property type="match status" value="1"/>
</dbReference>
<evidence type="ECO:0000313" key="21">
    <source>
        <dbReference type="EMBL" id="SFN60787.1"/>
    </source>
</evidence>
<dbReference type="SUPFAM" id="SSF88723">
    <property type="entry name" value="PIN domain-like"/>
    <property type="match status" value="1"/>
</dbReference>
<evidence type="ECO:0000256" key="12">
    <source>
        <dbReference type="ARBA" id="ARBA00023125"/>
    </source>
</evidence>
<dbReference type="NCBIfam" id="TIGR00593">
    <property type="entry name" value="pola"/>
    <property type="match status" value="1"/>
</dbReference>
<evidence type="ECO:0000256" key="16">
    <source>
        <dbReference type="NCBIfam" id="TIGR00593"/>
    </source>
</evidence>
<dbReference type="Pfam" id="PF00476">
    <property type="entry name" value="DNA_pol_A"/>
    <property type="match status" value="1"/>
</dbReference>
<name>A0A1I5AEC8_PSUAM</name>
<dbReference type="SUPFAM" id="SSF53098">
    <property type="entry name" value="Ribonuclease H-like"/>
    <property type="match status" value="1"/>
</dbReference>
<feature type="domain" description="DNA-directed DNA polymerase family A palm" evidence="20">
    <location>
        <begin position="691"/>
        <end position="903"/>
    </location>
</feature>
<dbReference type="FunFam" id="1.10.150.20:FF:000003">
    <property type="entry name" value="DNA polymerase I"/>
    <property type="match status" value="1"/>
</dbReference>
<dbReference type="CDD" id="cd09898">
    <property type="entry name" value="H3TH_53EXO"/>
    <property type="match status" value="1"/>
</dbReference>
<dbReference type="CDD" id="cd09859">
    <property type="entry name" value="PIN_53EXO"/>
    <property type="match status" value="1"/>
</dbReference>
<dbReference type="NCBIfam" id="NF004397">
    <property type="entry name" value="PRK05755.1"/>
    <property type="match status" value="1"/>
</dbReference>
<dbReference type="InterPro" id="IPR012337">
    <property type="entry name" value="RNaseH-like_sf"/>
</dbReference>
<dbReference type="FunFam" id="3.40.50.1010:FF:000001">
    <property type="entry name" value="DNA polymerase I"/>
    <property type="match status" value="1"/>
</dbReference>
<evidence type="ECO:0000259" key="20">
    <source>
        <dbReference type="SMART" id="SM00482"/>
    </source>
</evidence>
<keyword evidence="8 17" id="KW-0227">DNA damage</keyword>
<dbReference type="InterPro" id="IPR020045">
    <property type="entry name" value="DNA_polI_H3TH"/>
</dbReference>
<reference evidence="21 22" key="1">
    <citation type="submission" date="2016-10" db="EMBL/GenBank/DDBJ databases">
        <authorList>
            <person name="de Groot N.N."/>
        </authorList>
    </citation>
    <scope>NUCLEOTIDE SEQUENCE [LARGE SCALE GENOMIC DNA]</scope>
    <source>
        <strain evidence="21 22">CGMCC 4.1877</strain>
    </source>
</reference>
<dbReference type="FunFam" id="1.20.1060.10:FF:000001">
    <property type="entry name" value="DNA polymerase I"/>
    <property type="match status" value="1"/>
</dbReference>
<feature type="domain" description="5'-3' exonuclease" evidence="19">
    <location>
        <begin position="18"/>
        <end position="280"/>
    </location>
</feature>
<dbReference type="OrthoDB" id="9806424at2"/>
<dbReference type="InterPro" id="IPR036279">
    <property type="entry name" value="5-3_exonuclease_C_sf"/>
</dbReference>
<dbReference type="InterPro" id="IPR029060">
    <property type="entry name" value="PIN-like_dom_sf"/>
</dbReference>
<evidence type="ECO:0000256" key="9">
    <source>
        <dbReference type="ARBA" id="ARBA00022801"/>
    </source>
</evidence>
<dbReference type="FunFam" id="1.10.150.20:FF:000002">
    <property type="entry name" value="DNA polymerase I"/>
    <property type="match status" value="1"/>
</dbReference>
<dbReference type="InterPro" id="IPR018320">
    <property type="entry name" value="DNA_polymerase_1"/>
</dbReference>
<evidence type="ECO:0000256" key="3">
    <source>
        <dbReference type="ARBA" id="ARBA00020311"/>
    </source>
</evidence>
<dbReference type="InterPro" id="IPR054690">
    <property type="entry name" value="DNA_polI_exonuclease"/>
</dbReference>
<dbReference type="PANTHER" id="PTHR10133">
    <property type="entry name" value="DNA POLYMERASE I"/>
    <property type="match status" value="1"/>
</dbReference>
<dbReference type="InterPro" id="IPR020046">
    <property type="entry name" value="5-3_exonucl_a-hlix_arch_N"/>
</dbReference>
<dbReference type="InterPro" id="IPR008918">
    <property type="entry name" value="HhH2"/>
</dbReference>
<evidence type="ECO:0000256" key="10">
    <source>
        <dbReference type="ARBA" id="ARBA00022839"/>
    </source>
</evidence>
<dbReference type="Proteomes" id="UP000199614">
    <property type="component" value="Unassembled WGS sequence"/>
</dbReference>
<evidence type="ECO:0000256" key="11">
    <source>
        <dbReference type="ARBA" id="ARBA00022932"/>
    </source>
</evidence>
<feature type="region of interest" description="Disordered" evidence="18">
    <location>
        <begin position="478"/>
        <end position="499"/>
    </location>
</feature>
<keyword evidence="13 17" id="KW-0234">DNA repair</keyword>
<keyword evidence="12 17" id="KW-0238">DNA-binding</keyword>
<accession>A0A1I5AEC8</accession>
<dbReference type="AlphaFoldDB" id="A0A1I5AEC8"/>
<evidence type="ECO:0000256" key="18">
    <source>
        <dbReference type="SAM" id="MobiDB-lite"/>
    </source>
</evidence>
<evidence type="ECO:0000256" key="5">
    <source>
        <dbReference type="ARBA" id="ARBA00022695"/>
    </source>
</evidence>
<dbReference type="Pfam" id="PF22619">
    <property type="entry name" value="DNA_polI_exo1"/>
    <property type="match status" value="1"/>
</dbReference>
<dbReference type="Gene3D" id="3.30.420.10">
    <property type="entry name" value="Ribonuclease H-like superfamily/Ribonuclease H"/>
    <property type="match status" value="1"/>
</dbReference>
<dbReference type="Gene3D" id="1.10.150.20">
    <property type="entry name" value="5' to 3' exonuclease, C-terminal subdomain"/>
    <property type="match status" value="2"/>
</dbReference>
<dbReference type="SMART" id="SM00279">
    <property type="entry name" value="HhH2"/>
    <property type="match status" value="1"/>
</dbReference>
<dbReference type="GO" id="GO:0003677">
    <property type="term" value="F:DNA binding"/>
    <property type="evidence" value="ECO:0007669"/>
    <property type="project" value="UniProtKB-UniRule"/>
</dbReference>
<dbReference type="GO" id="GO:0003887">
    <property type="term" value="F:DNA-directed DNA polymerase activity"/>
    <property type="evidence" value="ECO:0007669"/>
    <property type="project" value="UniProtKB-UniRule"/>
</dbReference>
<dbReference type="InterPro" id="IPR001098">
    <property type="entry name" value="DNA-dir_DNA_pol_A_palm_dom"/>
</dbReference>
<dbReference type="STRING" id="260086.SAMN05216207_1017119"/>
<dbReference type="EC" id="2.7.7.7" evidence="2 16"/>
<dbReference type="EMBL" id="FOUY01000017">
    <property type="protein sequence ID" value="SFN60787.1"/>
    <property type="molecule type" value="Genomic_DNA"/>
</dbReference>
<proteinExistence type="inferred from homology"/>
<dbReference type="Gene3D" id="3.40.50.1010">
    <property type="entry name" value="5'-nuclease"/>
    <property type="match status" value="1"/>
</dbReference>
<protein>
    <recommendedName>
        <fullName evidence="3 16">DNA polymerase I</fullName>
        <ecNumber evidence="2 16">2.7.7.7</ecNumber>
    </recommendedName>
</protein>
<keyword evidence="9 17" id="KW-0378">Hydrolase</keyword>
<dbReference type="CDD" id="cd06140">
    <property type="entry name" value="DNA_polA_I_Bacillus_like_exo"/>
    <property type="match status" value="1"/>
</dbReference>
<evidence type="ECO:0000256" key="2">
    <source>
        <dbReference type="ARBA" id="ARBA00012417"/>
    </source>
</evidence>
<keyword evidence="5 17" id="KW-0548">Nucleotidyltransferase</keyword>
<keyword evidence="10 17" id="KW-0269">Exonuclease</keyword>
<dbReference type="InterPro" id="IPR036397">
    <property type="entry name" value="RNaseH_sf"/>
</dbReference>
<dbReference type="Gene3D" id="3.30.70.370">
    <property type="match status" value="1"/>
</dbReference>
<evidence type="ECO:0000256" key="4">
    <source>
        <dbReference type="ARBA" id="ARBA00022679"/>
    </source>
</evidence>
<sequence>MSPATRTAAKQAAKPTSDRPRLLLLDGHSLAYRAFFALPAENFRTGTGQTTNAVYGFTSMLINLLRDEEPTHLAVAFDVSRKTFRAERFAEYKANRTTTPDDFRGQIDLIKEVLAALAIPVFAVEGYEADDLIATLATQAAAQGYEVLITTGDRDAFQLVTDDVTVLYPKRGVSDLGRIDPAEVDKRYGLTPTQYPDFAALRGDPSDNLPSIPGVGEKTAAKWVREFGSLAELSDRVDEVKGKAGDNLRANLAAVLLNRQLTELVRDVELGSEPDQLEVRPWDRDAVHRLFDELEFRVLRERLFSTLSSAEPEAESGFEVAGAMIEPGGVRAWLDEHARDGRRVALSFAGVAGPVAARDVAGLALAVGEPTVEQRAAGAVAGVPQAGYLTLTGLTPDDEAALGEWLADGSAPKAAHDVKAVLHALRARGWSLAGLTSDTALAAYLARPGQRTFDLADLALRYLRRELRTEEAADGQLSLLGGSGDALPDDTSPVDEADRQAAQQEMLAASAIGELADALDAELADRGGTELLADLELPLAFVLAECEAAGIAVDAETLSDLESDFGGQVRDAAQNAYRVIGKEINLGSPKQLQVVLFDELEMPKTKRTKTGYTTDADALQSLYEQTGHEFLQHLLAHRDATRLKVTVDGLIKSVADDGRIHTTYSQTIAATGRLSSTDPNLQNVPIRTAAGRRIRDAFVVGTSPAGERYAELMTADYSQIEMRIMAHLSEDTALIEAFRSQHDFHAETAARVFGVDAAAVSVEQRAKIKAMNYGLAYGLSAYGLSGQLRISTEEAKGLMDDYFAGFGGVRDYLAGVVDQARKDGYTATILGRRRYLPDLTSDNRQRREMAERMALNAPIQGSAADIIKVAMLGVYRALQSEGLRSRMLLQVHDELVLEVADGEREVLEALVRREMAAAAALSVPLEVSVGYGRSWDAAAH</sequence>
<comment type="function">
    <text evidence="15">In addition to polymerase activity, this DNA polymerase exhibits 3'-5' and 5'-3' exonuclease activity.</text>
</comment>
<dbReference type="SMART" id="SM00475">
    <property type="entry name" value="53EXOc"/>
    <property type="match status" value="1"/>
</dbReference>
<evidence type="ECO:0000256" key="13">
    <source>
        <dbReference type="ARBA" id="ARBA00023204"/>
    </source>
</evidence>
<dbReference type="Gene3D" id="1.20.1060.10">
    <property type="entry name" value="Taq DNA Polymerase, Chain T, domain 4"/>
    <property type="match status" value="1"/>
</dbReference>
<keyword evidence="4 17" id="KW-0808">Transferase</keyword>
<comment type="function">
    <text evidence="17">In addition to polymerase activity, this DNA polymerase exhibits 5'-3' exonuclease activity.</text>
</comment>
<evidence type="ECO:0000256" key="8">
    <source>
        <dbReference type="ARBA" id="ARBA00022763"/>
    </source>
</evidence>
<evidence type="ECO:0000313" key="22">
    <source>
        <dbReference type="Proteomes" id="UP000199614"/>
    </source>
</evidence>
<evidence type="ECO:0000256" key="7">
    <source>
        <dbReference type="ARBA" id="ARBA00022722"/>
    </source>
</evidence>
<keyword evidence="22" id="KW-1185">Reference proteome</keyword>
<evidence type="ECO:0000256" key="14">
    <source>
        <dbReference type="ARBA" id="ARBA00049244"/>
    </source>
</evidence>
<dbReference type="Pfam" id="PF01367">
    <property type="entry name" value="5_3_exonuc"/>
    <property type="match status" value="1"/>
</dbReference>
<gene>
    <name evidence="17" type="primary">polA</name>
    <name evidence="21" type="ORF">SAMN05216207_1017119</name>
</gene>
<evidence type="ECO:0000256" key="17">
    <source>
        <dbReference type="RuleBase" id="RU004460"/>
    </source>
</evidence>
<dbReference type="SMART" id="SM00482">
    <property type="entry name" value="POLAc"/>
    <property type="match status" value="1"/>
</dbReference>
<dbReference type="PRINTS" id="PR00868">
    <property type="entry name" value="DNAPOLI"/>
</dbReference>
<comment type="similarity">
    <text evidence="1 17">Belongs to the DNA polymerase type-A family.</text>
</comment>